<evidence type="ECO:0008006" key="3">
    <source>
        <dbReference type="Google" id="ProtNLM"/>
    </source>
</evidence>
<name>A0ABU8FDU5_9BACI</name>
<keyword evidence="2" id="KW-1185">Reference proteome</keyword>
<dbReference type="RefSeq" id="WP_336471671.1">
    <property type="nucleotide sequence ID" value="NZ_JBAWSX010000002.1"/>
</dbReference>
<dbReference type="EMBL" id="JBAWSX010000002">
    <property type="protein sequence ID" value="MEI4800844.1"/>
    <property type="molecule type" value="Genomic_DNA"/>
</dbReference>
<proteinExistence type="predicted"/>
<evidence type="ECO:0000313" key="1">
    <source>
        <dbReference type="EMBL" id="MEI4800844.1"/>
    </source>
</evidence>
<comment type="caution">
    <text evidence="1">The sequence shown here is derived from an EMBL/GenBank/DDBJ whole genome shotgun (WGS) entry which is preliminary data.</text>
</comment>
<dbReference type="Proteomes" id="UP001372526">
    <property type="component" value="Unassembled WGS sequence"/>
</dbReference>
<dbReference type="SUPFAM" id="SSF52047">
    <property type="entry name" value="RNI-like"/>
    <property type="match status" value="1"/>
</dbReference>
<accession>A0ABU8FDU5</accession>
<organism evidence="1 2">
    <name type="scientific">Bacillus bruguierae</name>
    <dbReference type="NCBI Taxonomy" id="3127667"/>
    <lineage>
        <taxon>Bacteria</taxon>
        <taxon>Bacillati</taxon>
        <taxon>Bacillota</taxon>
        <taxon>Bacilli</taxon>
        <taxon>Bacillales</taxon>
        <taxon>Bacillaceae</taxon>
        <taxon>Bacillus</taxon>
    </lineage>
</organism>
<dbReference type="InterPro" id="IPR032675">
    <property type="entry name" value="LRR_dom_sf"/>
</dbReference>
<reference evidence="1 2" key="1">
    <citation type="submission" date="2024-01" db="EMBL/GenBank/DDBJ databases">
        <title>Seven novel Bacillus-like species.</title>
        <authorList>
            <person name="Liu G."/>
        </authorList>
    </citation>
    <scope>NUCLEOTIDE SEQUENCE [LARGE SCALE GENOMIC DNA]</scope>
    <source>
        <strain evidence="1 2">FJAT-51639</strain>
    </source>
</reference>
<evidence type="ECO:0000313" key="2">
    <source>
        <dbReference type="Proteomes" id="UP001372526"/>
    </source>
</evidence>
<gene>
    <name evidence="1" type="ORF">WAZ07_05780</name>
</gene>
<dbReference type="Gene3D" id="3.80.10.10">
    <property type="entry name" value="Ribonuclease Inhibitor"/>
    <property type="match status" value="1"/>
</dbReference>
<protein>
    <recommendedName>
        <fullName evidence="3">Leucine-rich repeat domain-containing protein</fullName>
    </recommendedName>
</protein>
<sequence>MDNWRNNTIWFEQIPDNLHAYLNLKEVKFNEMNHENIEYLTLWYHKSKLHNLVDLSIPESLLYLDLTWANIHNFIGIEKLTNLKRLELHYCTKLQNDFGLSGLADTLEHLHINQSKKFVPNEELFSLKNLRVLCLNSCGNLENLHFLNQFPKLIEFRFVDTNVLDEDLSPILDHPTIRSVGFLNKRHYNIKDDKMDAMLKDKNGGGKFETAIKFGKYETFRYIY</sequence>